<dbReference type="STRING" id="546874.SAMN04488544_0569"/>
<proteinExistence type="predicted"/>
<dbReference type="EMBL" id="LT629799">
    <property type="protein sequence ID" value="SDU82701.1"/>
    <property type="molecule type" value="Genomic_DNA"/>
</dbReference>
<dbReference type="RefSeq" id="WP_157719734.1">
    <property type="nucleotide sequence ID" value="NZ_LT629799.1"/>
</dbReference>
<feature type="compositionally biased region" description="Basic and acidic residues" evidence="1">
    <location>
        <begin position="53"/>
        <end position="65"/>
    </location>
</feature>
<evidence type="ECO:0000256" key="2">
    <source>
        <dbReference type="SAM" id="Phobius"/>
    </source>
</evidence>
<evidence type="ECO:0000256" key="1">
    <source>
        <dbReference type="SAM" id="MobiDB-lite"/>
    </source>
</evidence>
<feature type="region of interest" description="Disordered" evidence="1">
    <location>
        <begin position="51"/>
        <end position="118"/>
    </location>
</feature>
<keyword evidence="4" id="KW-1185">Reference proteome</keyword>
<keyword evidence="2" id="KW-0472">Membrane</keyword>
<reference evidence="4" key="1">
    <citation type="submission" date="2016-10" db="EMBL/GenBank/DDBJ databases">
        <authorList>
            <person name="Varghese N."/>
            <person name="Submissions S."/>
        </authorList>
    </citation>
    <scope>NUCLEOTIDE SEQUENCE [LARGE SCALE GENOMIC DNA]</scope>
    <source>
        <strain evidence="4">DSM 21743</strain>
    </source>
</reference>
<name>A0A1H2LQ29_9ACTN</name>
<dbReference type="OrthoDB" id="9859738at2"/>
<feature type="compositionally biased region" description="Low complexity" evidence="1">
    <location>
        <begin position="102"/>
        <end position="118"/>
    </location>
</feature>
<dbReference type="AlphaFoldDB" id="A0A1H2LQ29"/>
<keyword evidence="2" id="KW-1133">Transmembrane helix</keyword>
<organism evidence="3 4">
    <name type="scientific">Microlunatus sagamiharensis</name>
    <dbReference type="NCBI Taxonomy" id="546874"/>
    <lineage>
        <taxon>Bacteria</taxon>
        <taxon>Bacillati</taxon>
        <taxon>Actinomycetota</taxon>
        <taxon>Actinomycetes</taxon>
        <taxon>Propionibacteriales</taxon>
        <taxon>Propionibacteriaceae</taxon>
        <taxon>Microlunatus</taxon>
    </lineage>
</organism>
<dbReference type="Proteomes" id="UP000198825">
    <property type="component" value="Chromosome I"/>
</dbReference>
<gene>
    <name evidence="3" type="ORF">SAMN04488544_0569</name>
</gene>
<keyword evidence="2" id="KW-0812">Transmembrane</keyword>
<evidence type="ECO:0000313" key="4">
    <source>
        <dbReference type="Proteomes" id="UP000198825"/>
    </source>
</evidence>
<protein>
    <submittedName>
        <fullName evidence="3">Uncharacterized protein</fullName>
    </submittedName>
</protein>
<accession>A0A1H2LQ29</accession>
<sequence length="118" mass="12428">MTVSMLVPLDTTLFGWPEVPPTSPLQELGLLVGIPLVVILIVFAVSKGNKVMQESRRGPGPHEDDPVWMGGRARSIMGGADDELPAIAEGERRELEASPRTAGPATAEADAGGASARW</sequence>
<feature type="transmembrane region" description="Helical" evidence="2">
    <location>
        <begin position="28"/>
        <end position="46"/>
    </location>
</feature>
<evidence type="ECO:0000313" key="3">
    <source>
        <dbReference type="EMBL" id="SDU82701.1"/>
    </source>
</evidence>